<dbReference type="RefSeq" id="WP_072074436.1">
    <property type="nucleotide sequence ID" value="NZ_CDMW01000001.1"/>
</dbReference>
<evidence type="ECO:0000256" key="1">
    <source>
        <dbReference type="ARBA" id="ARBA00004167"/>
    </source>
</evidence>
<sequence>MNLVLAIFLIMAAFAGGVILGMYLLRRQVEKEFAENPRLNVEAVRTLLSASGQRPNEAKVQQVYRQIISQQKAALAKNKKKK</sequence>
<evidence type="ECO:0000313" key="7">
    <source>
        <dbReference type="EMBL" id="CEL90926.1"/>
    </source>
</evidence>
<dbReference type="InterPro" id="IPR005359">
    <property type="entry name" value="UPF0154"/>
</dbReference>
<name>A0A0B7GML4_STRSA</name>
<dbReference type="AlphaFoldDB" id="A0A0B7GML4"/>
<proteinExistence type="inferred from homology"/>
<dbReference type="Pfam" id="PF03672">
    <property type="entry name" value="UPF0154"/>
    <property type="match status" value="1"/>
</dbReference>
<accession>A0A0B7GML4</accession>
<dbReference type="Proteomes" id="UP000183504">
    <property type="component" value="Unassembled WGS sequence"/>
</dbReference>
<keyword evidence="5 6" id="KW-0472">Membrane</keyword>
<evidence type="ECO:0000256" key="4">
    <source>
        <dbReference type="ARBA" id="ARBA00022989"/>
    </source>
</evidence>
<dbReference type="GO" id="GO:0016020">
    <property type="term" value="C:membrane"/>
    <property type="evidence" value="ECO:0007669"/>
    <property type="project" value="UniProtKB-SubCell"/>
</dbReference>
<comment type="subcellular location">
    <subcellularLocation>
        <location evidence="1">Membrane</location>
        <topology evidence="1">Single-pass membrane protein</topology>
    </subcellularLocation>
</comment>
<gene>
    <name evidence="7" type="ORF">SSV_1637</name>
</gene>
<dbReference type="EMBL" id="CDMW01000001">
    <property type="protein sequence ID" value="CEL90926.1"/>
    <property type="molecule type" value="Genomic_DNA"/>
</dbReference>
<organism evidence="7 8">
    <name type="scientific">Streptococcus sanguinis</name>
    <dbReference type="NCBI Taxonomy" id="1305"/>
    <lineage>
        <taxon>Bacteria</taxon>
        <taxon>Bacillati</taxon>
        <taxon>Bacillota</taxon>
        <taxon>Bacilli</taxon>
        <taxon>Lactobacillales</taxon>
        <taxon>Streptococcaceae</taxon>
        <taxon>Streptococcus</taxon>
    </lineage>
</organism>
<evidence type="ECO:0000256" key="6">
    <source>
        <dbReference type="SAM" id="Phobius"/>
    </source>
</evidence>
<comment type="similarity">
    <text evidence="2">Belongs to the UPF0154 family.</text>
</comment>
<evidence type="ECO:0000256" key="3">
    <source>
        <dbReference type="ARBA" id="ARBA00022692"/>
    </source>
</evidence>
<feature type="transmembrane region" description="Helical" evidence="6">
    <location>
        <begin position="6"/>
        <end position="25"/>
    </location>
</feature>
<protein>
    <submittedName>
        <fullName evidence="7">Uncharacterized protein</fullName>
    </submittedName>
</protein>
<evidence type="ECO:0000256" key="2">
    <source>
        <dbReference type="ARBA" id="ARBA00006694"/>
    </source>
</evidence>
<keyword evidence="4 6" id="KW-1133">Transmembrane helix</keyword>
<reference evidence="7 8" key="1">
    <citation type="submission" date="2015-01" db="EMBL/GenBank/DDBJ databases">
        <authorList>
            <person name="Pelicic Vladimir"/>
        </authorList>
    </citation>
    <scope>NUCLEOTIDE SEQUENCE [LARGE SCALE GENOMIC DNA]</scope>
    <source>
        <strain evidence="7 8">2908</strain>
    </source>
</reference>
<evidence type="ECO:0000256" key="5">
    <source>
        <dbReference type="ARBA" id="ARBA00023136"/>
    </source>
</evidence>
<keyword evidence="3 6" id="KW-0812">Transmembrane</keyword>
<evidence type="ECO:0000313" key="8">
    <source>
        <dbReference type="Proteomes" id="UP000183504"/>
    </source>
</evidence>